<feature type="region of interest" description="Disordered" evidence="1">
    <location>
        <begin position="46"/>
        <end position="70"/>
    </location>
</feature>
<sequence>MVRLMPTYGGEYDRFQSMPLAIGLFVSVCALVALCAKHSYKFGTSPDPDSDIGSSGDLSSDSKIPPRSPLRVPAQLLGGIMGKTSSFIQKKRYAEKNDIGFGDGLLWQKNILMGEKCQPPEFSGVIYYDTNGNQVSQLPPKSPLRSPLSSSFSFPVAKHIK</sequence>
<gene>
    <name evidence="2" type="ORF">GIB67_038438</name>
</gene>
<proteinExistence type="predicted"/>
<dbReference type="Proteomes" id="UP000541444">
    <property type="component" value="Unassembled WGS sequence"/>
</dbReference>
<organism evidence="2 3">
    <name type="scientific">Kingdonia uniflora</name>
    <dbReference type="NCBI Taxonomy" id="39325"/>
    <lineage>
        <taxon>Eukaryota</taxon>
        <taxon>Viridiplantae</taxon>
        <taxon>Streptophyta</taxon>
        <taxon>Embryophyta</taxon>
        <taxon>Tracheophyta</taxon>
        <taxon>Spermatophyta</taxon>
        <taxon>Magnoliopsida</taxon>
        <taxon>Ranunculales</taxon>
        <taxon>Circaeasteraceae</taxon>
        <taxon>Kingdonia</taxon>
    </lineage>
</organism>
<evidence type="ECO:0000313" key="2">
    <source>
        <dbReference type="EMBL" id="KAF6168941.1"/>
    </source>
</evidence>
<dbReference type="AlphaFoldDB" id="A0A7J7NP26"/>
<reference evidence="2 3" key="1">
    <citation type="journal article" date="2020" name="IScience">
        <title>Genome Sequencing of the Endangered Kingdonia uniflora (Circaeasteraceae, Ranunculales) Reveals Potential Mechanisms of Evolutionary Specialization.</title>
        <authorList>
            <person name="Sun Y."/>
            <person name="Deng T."/>
            <person name="Zhang A."/>
            <person name="Moore M.J."/>
            <person name="Landis J.B."/>
            <person name="Lin N."/>
            <person name="Zhang H."/>
            <person name="Zhang X."/>
            <person name="Huang J."/>
            <person name="Zhang X."/>
            <person name="Sun H."/>
            <person name="Wang H."/>
        </authorList>
    </citation>
    <scope>NUCLEOTIDE SEQUENCE [LARGE SCALE GENOMIC DNA]</scope>
    <source>
        <strain evidence="2">TB1705</strain>
        <tissue evidence="2">Leaf</tissue>
    </source>
</reference>
<dbReference type="PANTHER" id="PTHR33237:SF50">
    <property type="entry name" value="TRANSMEMBRANE PROTEIN"/>
    <property type="match status" value="1"/>
</dbReference>
<feature type="compositionally biased region" description="Low complexity" evidence="1">
    <location>
        <begin position="46"/>
        <end position="62"/>
    </location>
</feature>
<protein>
    <submittedName>
        <fullName evidence="2">Uncharacterized protein</fullName>
    </submittedName>
</protein>
<evidence type="ECO:0000256" key="1">
    <source>
        <dbReference type="SAM" id="MobiDB-lite"/>
    </source>
</evidence>
<feature type="region of interest" description="Disordered" evidence="1">
    <location>
        <begin position="136"/>
        <end position="161"/>
    </location>
</feature>
<evidence type="ECO:0000313" key="3">
    <source>
        <dbReference type="Proteomes" id="UP000541444"/>
    </source>
</evidence>
<feature type="compositionally biased region" description="Low complexity" evidence="1">
    <location>
        <begin position="136"/>
        <end position="155"/>
    </location>
</feature>
<comment type="caution">
    <text evidence="2">The sequence shown here is derived from an EMBL/GenBank/DDBJ whole genome shotgun (WGS) entry which is preliminary data.</text>
</comment>
<dbReference type="EMBL" id="JACGCM010000671">
    <property type="protein sequence ID" value="KAF6168941.1"/>
    <property type="molecule type" value="Genomic_DNA"/>
</dbReference>
<dbReference type="PANTHER" id="PTHR33237">
    <property type="entry name" value="F2P16.13 PROTEIN-RELATED"/>
    <property type="match status" value="1"/>
</dbReference>
<accession>A0A7J7NP26</accession>
<keyword evidence="3" id="KW-1185">Reference proteome</keyword>
<dbReference type="OrthoDB" id="755532at2759"/>
<name>A0A7J7NP26_9MAGN</name>